<reference evidence="2 3" key="1">
    <citation type="journal article" date="2010" name="Cell">
        <title>The genome of Naegleria gruberi illuminates early eukaryotic versatility.</title>
        <authorList>
            <person name="Fritz-Laylin L.K."/>
            <person name="Prochnik S.E."/>
            <person name="Ginger M.L."/>
            <person name="Dacks J.B."/>
            <person name="Carpenter M.L."/>
            <person name="Field M.C."/>
            <person name="Kuo A."/>
            <person name="Paredez A."/>
            <person name="Chapman J."/>
            <person name="Pham J."/>
            <person name="Shu S."/>
            <person name="Neupane R."/>
            <person name="Cipriano M."/>
            <person name="Mancuso J."/>
            <person name="Tu H."/>
            <person name="Salamov A."/>
            <person name="Lindquist E."/>
            <person name="Shapiro H."/>
            <person name="Lucas S."/>
            <person name="Grigoriev I.V."/>
            <person name="Cande W.Z."/>
            <person name="Fulton C."/>
            <person name="Rokhsar D.S."/>
            <person name="Dawson S.C."/>
        </authorList>
    </citation>
    <scope>NUCLEOTIDE SEQUENCE [LARGE SCALE GENOMIC DNA]</scope>
    <source>
        <strain evidence="2 3">NEG-M</strain>
    </source>
</reference>
<dbReference type="GeneID" id="8852386"/>
<feature type="domain" description="DUF4116" evidence="1">
    <location>
        <begin position="190"/>
        <end position="224"/>
    </location>
</feature>
<gene>
    <name evidence="2" type="ORF">NAEGRDRAFT_46427</name>
</gene>
<feature type="domain" description="DUF4116" evidence="1">
    <location>
        <begin position="359"/>
        <end position="407"/>
    </location>
</feature>
<protein>
    <submittedName>
        <fullName evidence="2">Predicted protein</fullName>
    </submittedName>
</protein>
<dbReference type="OrthoDB" id="447781at2759"/>
<dbReference type="Proteomes" id="UP000006671">
    <property type="component" value="Unassembled WGS sequence"/>
</dbReference>
<dbReference type="InterPro" id="IPR025197">
    <property type="entry name" value="DUF4116"/>
</dbReference>
<dbReference type="VEuPathDB" id="AmoebaDB:NAEGRDRAFT_46427"/>
<organism evidence="3">
    <name type="scientific">Naegleria gruberi</name>
    <name type="common">Amoeba</name>
    <dbReference type="NCBI Taxonomy" id="5762"/>
    <lineage>
        <taxon>Eukaryota</taxon>
        <taxon>Discoba</taxon>
        <taxon>Heterolobosea</taxon>
        <taxon>Tetramitia</taxon>
        <taxon>Eutetramitia</taxon>
        <taxon>Vahlkampfiidae</taxon>
        <taxon>Naegleria</taxon>
    </lineage>
</organism>
<feature type="domain" description="DUF4116" evidence="1">
    <location>
        <begin position="230"/>
        <end position="278"/>
    </location>
</feature>
<dbReference type="KEGG" id="ngr:NAEGRDRAFT_46427"/>
<dbReference type="RefSeq" id="XP_002681544.1">
    <property type="nucleotide sequence ID" value="XM_002681498.1"/>
</dbReference>
<evidence type="ECO:0000313" key="3">
    <source>
        <dbReference type="Proteomes" id="UP000006671"/>
    </source>
</evidence>
<evidence type="ECO:0000259" key="1">
    <source>
        <dbReference type="Pfam" id="PF13475"/>
    </source>
</evidence>
<proteinExistence type="predicted"/>
<sequence length="438" mass="51510">MHNNNNNTSTIPLVQNTKTPSTFILLLDENYKSILLQQKLFPKRLTRKDMIMAMSYVKSFGTRSDSSDRIVISGRAYLDRELNWNYATLMANREVAFSILCKMMEKCSVDMVLNMAKVFLLWNYEPLLQKLISSPRFNIKLVEIIPKEFESDLPLETTDPSLLHYRSQELRSHKDILEVEKIFVKAGFVNFENTSDELKDDKQFVLELTEQKRNIFSYISERLKKTWNSNKEIIRKIVKLESCNFTYACDELKDDKSFVLELLEQKQTIFIYVSDGLKSDKDIVKKSVKKCGYLFEYAADELKSDKEFVLELLEQKCNIFSYISERLKECLNSNKEIIREIVKVECSNFKYACDELKDDKPFVLELLSQKHEILEYVSNRLQSDKEVVLEAVRIHPLLIEYASDELRNEPELKHYFVALDKLEEEESESDSSEYENFQ</sequence>
<dbReference type="EMBL" id="GG738850">
    <property type="protein sequence ID" value="EFC48800.1"/>
    <property type="molecule type" value="Genomic_DNA"/>
</dbReference>
<dbReference type="InParanoid" id="D2V3N0"/>
<name>D2V3N0_NAEGR</name>
<dbReference type="Pfam" id="PF13475">
    <property type="entry name" value="DUF4116"/>
    <property type="match status" value="4"/>
</dbReference>
<dbReference type="AlphaFoldDB" id="D2V3N0"/>
<evidence type="ECO:0000313" key="2">
    <source>
        <dbReference type="EMBL" id="EFC48800.1"/>
    </source>
</evidence>
<keyword evidence="3" id="KW-1185">Reference proteome</keyword>
<accession>D2V3N0</accession>
<feature type="domain" description="DUF4116" evidence="1">
    <location>
        <begin position="280"/>
        <end position="328"/>
    </location>
</feature>